<name>A0AA38GNY3_TAXCH</name>
<dbReference type="InterPro" id="IPR000300">
    <property type="entry name" value="IPPc"/>
</dbReference>
<comment type="similarity">
    <text evidence="1">Belongs to the inositol polyphosphate 5-phosphatase family.</text>
</comment>
<proteinExistence type="inferred from homology"/>
<dbReference type="EMBL" id="JAHRHJ020000002">
    <property type="protein sequence ID" value="KAH9326326.1"/>
    <property type="molecule type" value="Genomic_DNA"/>
</dbReference>
<feature type="domain" description="Inositol polyphosphate-related phosphatase" evidence="3">
    <location>
        <begin position="1"/>
        <end position="149"/>
    </location>
</feature>
<dbReference type="GO" id="GO:0046856">
    <property type="term" value="P:phosphatidylinositol dephosphorylation"/>
    <property type="evidence" value="ECO:0007669"/>
    <property type="project" value="InterPro"/>
</dbReference>
<dbReference type="Proteomes" id="UP000824469">
    <property type="component" value="Unassembled WGS sequence"/>
</dbReference>
<evidence type="ECO:0000313" key="5">
    <source>
        <dbReference type="Proteomes" id="UP000824469"/>
    </source>
</evidence>
<dbReference type="GO" id="GO:0004439">
    <property type="term" value="F:phosphatidylinositol-4,5-bisphosphate 5-phosphatase activity"/>
    <property type="evidence" value="ECO:0007669"/>
    <property type="project" value="TreeGrafter"/>
</dbReference>
<feature type="non-terminal residue" evidence="4">
    <location>
        <position position="1"/>
    </location>
</feature>
<gene>
    <name evidence="4" type="ORF">KI387_006504</name>
</gene>
<dbReference type="PANTHER" id="PTHR45666:SF15">
    <property type="entry name" value="TYPE I INOSITOL POLYPHOSPHATE 5-PHOSPHATASE 8"/>
    <property type="match status" value="1"/>
</dbReference>
<organism evidence="4 5">
    <name type="scientific">Taxus chinensis</name>
    <name type="common">Chinese yew</name>
    <name type="synonym">Taxus wallichiana var. chinensis</name>
    <dbReference type="NCBI Taxonomy" id="29808"/>
    <lineage>
        <taxon>Eukaryota</taxon>
        <taxon>Viridiplantae</taxon>
        <taxon>Streptophyta</taxon>
        <taxon>Embryophyta</taxon>
        <taxon>Tracheophyta</taxon>
        <taxon>Spermatophyta</taxon>
        <taxon>Pinopsida</taxon>
        <taxon>Pinidae</taxon>
        <taxon>Conifers II</taxon>
        <taxon>Cupressales</taxon>
        <taxon>Taxaceae</taxon>
        <taxon>Taxus</taxon>
    </lineage>
</organism>
<keyword evidence="2" id="KW-0378">Hydrolase</keyword>
<reference evidence="4 5" key="1">
    <citation type="journal article" date="2021" name="Nat. Plants">
        <title>The Taxus genome provides insights into paclitaxel biosynthesis.</title>
        <authorList>
            <person name="Xiong X."/>
            <person name="Gou J."/>
            <person name="Liao Q."/>
            <person name="Li Y."/>
            <person name="Zhou Q."/>
            <person name="Bi G."/>
            <person name="Li C."/>
            <person name="Du R."/>
            <person name="Wang X."/>
            <person name="Sun T."/>
            <person name="Guo L."/>
            <person name="Liang H."/>
            <person name="Lu P."/>
            <person name="Wu Y."/>
            <person name="Zhang Z."/>
            <person name="Ro D.K."/>
            <person name="Shang Y."/>
            <person name="Huang S."/>
            <person name="Yan J."/>
        </authorList>
    </citation>
    <scope>NUCLEOTIDE SEQUENCE [LARGE SCALE GENOMIC DNA]</scope>
    <source>
        <strain evidence="4">Ta-2019</strain>
    </source>
</reference>
<evidence type="ECO:0000256" key="2">
    <source>
        <dbReference type="ARBA" id="ARBA00022801"/>
    </source>
</evidence>
<dbReference type="AlphaFoldDB" id="A0AA38GNY3"/>
<evidence type="ECO:0000256" key="1">
    <source>
        <dbReference type="ARBA" id="ARBA00010768"/>
    </source>
</evidence>
<evidence type="ECO:0000313" key="4">
    <source>
        <dbReference type="EMBL" id="KAH9326326.1"/>
    </source>
</evidence>
<sequence length="150" mass="17339">GSISISMLVHQTSYCFVCTHLTSGQKGGDEIRRNSDVTEIIKKTHFPQSGKILVKKTPESILEHDQVIWLGDLNYRLALHYSDSKKLLEKNDWEALLQKDQLQIEKEAERIFKGWNEGKIHFPPTYKYCKNSDQYAGEKDRSKTNQRTPA</sequence>
<keyword evidence="5" id="KW-1185">Reference proteome</keyword>
<protein>
    <recommendedName>
        <fullName evidence="3">Inositol polyphosphate-related phosphatase domain-containing protein</fullName>
    </recommendedName>
</protein>
<comment type="caution">
    <text evidence="4">The sequence shown here is derived from an EMBL/GenBank/DDBJ whole genome shotgun (WGS) entry which is preliminary data.</text>
</comment>
<evidence type="ECO:0000259" key="3">
    <source>
        <dbReference type="Pfam" id="PF22669"/>
    </source>
</evidence>
<dbReference type="PANTHER" id="PTHR45666">
    <property type="entry name" value="TYPE IV INOSITOL POLYPHOSPHATE 5-PHOSPHATASE 9"/>
    <property type="match status" value="1"/>
</dbReference>
<dbReference type="InterPro" id="IPR045849">
    <property type="entry name" value="IP5P_plant"/>
</dbReference>
<accession>A0AA38GNY3</accession>
<dbReference type="InterPro" id="IPR036691">
    <property type="entry name" value="Endo/exonu/phosph_ase_sf"/>
</dbReference>
<dbReference type="SUPFAM" id="SSF56219">
    <property type="entry name" value="DNase I-like"/>
    <property type="match status" value="1"/>
</dbReference>
<dbReference type="GO" id="GO:0034485">
    <property type="term" value="F:phosphatidylinositol-3,4,5-trisphosphate 5-phosphatase activity"/>
    <property type="evidence" value="ECO:0007669"/>
    <property type="project" value="TreeGrafter"/>
</dbReference>
<dbReference type="Gene3D" id="3.60.10.10">
    <property type="entry name" value="Endonuclease/exonuclease/phosphatase"/>
    <property type="match status" value="1"/>
</dbReference>
<dbReference type="Pfam" id="PF22669">
    <property type="entry name" value="Exo_endo_phos2"/>
    <property type="match status" value="1"/>
</dbReference>
<feature type="non-terminal residue" evidence="4">
    <location>
        <position position="150"/>
    </location>
</feature>
<dbReference type="GO" id="GO:0004445">
    <property type="term" value="F:inositol-polyphosphate 5-phosphatase activity"/>
    <property type="evidence" value="ECO:0007669"/>
    <property type="project" value="InterPro"/>
</dbReference>